<proteinExistence type="predicted"/>
<dbReference type="Gene3D" id="3.10.180.10">
    <property type="entry name" value="2,3-Dihydroxybiphenyl 1,2-Dioxygenase, domain 1"/>
    <property type="match status" value="1"/>
</dbReference>
<dbReference type="Proteomes" id="UP001162741">
    <property type="component" value="Chromosome"/>
</dbReference>
<organism evidence="2 3">
    <name type="scientific">Chitinophaga horti</name>
    <dbReference type="NCBI Taxonomy" id="2920382"/>
    <lineage>
        <taxon>Bacteria</taxon>
        <taxon>Pseudomonadati</taxon>
        <taxon>Bacteroidota</taxon>
        <taxon>Chitinophagia</taxon>
        <taxon>Chitinophagales</taxon>
        <taxon>Chitinophagaceae</taxon>
        <taxon>Chitinophaga</taxon>
    </lineage>
</organism>
<evidence type="ECO:0000259" key="1">
    <source>
        <dbReference type="PROSITE" id="PS51819"/>
    </source>
</evidence>
<gene>
    <name evidence="2" type="ORF">MKQ68_05360</name>
</gene>
<dbReference type="InterPro" id="IPR029068">
    <property type="entry name" value="Glyas_Bleomycin-R_OHBP_Dase"/>
</dbReference>
<dbReference type="PANTHER" id="PTHR39175">
    <property type="entry name" value="FAMILY PROTEIN, PUTATIVE (AFU_ORTHOLOGUE AFUA_3G15060)-RELATED"/>
    <property type="match status" value="1"/>
</dbReference>
<dbReference type="RefSeq" id="WP_264282393.1">
    <property type="nucleotide sequence ID" value="NZ_CP107006.1"/>
</dbReference>
<accession>A0ABY6J885</accession>
<feature type="domain" description="VOC" evidence="1">
    <location>
        <begin position="6"/>
        <end position="117"/>
    </location>
</feature>
<dbReference type="PROSITE" id="PS51819">
    <property type="entry name" value="VOC"/>
    <property type="match status" value="1"/>
</dbReference>
<evidence type="ECO:0000313" key="2">
    <source>
        <dbReference type="EMBL" id="UYQ94517.1"/>
    </source>
</evidence>
<dbReference type="PANTHER" id="PTHR39175:SF1">
    <property type="entry name" value="FAMILY PROTEIN, PUTATIVE (AFU_ORTHOLOGUE AFUA_3G15060)-RELATED"/>
    <property type="match status" value="1"/>
</dbReference>
<name>A0ABY6J885_9BACT</name>
<evidence type="ECO:0000313" key="3">
    <source>
        <dbReference type="Proteomes" id="UP001162741"/>
    </source>
</evidence>
<protein>
    <submittedName>
        <fullName evidence="2">VOC family protein</fullName>
    </submittedName>
</protein>
<sequence length="118" mass="13501">MFRFKKIDHVAITIPAGKSDEAKAFYGGILELVEIPGNHPRSATWYEMGDIQLHIVEEAMTGPVSGRHPAFEVDDLDKAKEYLETNNIQVSYSSLIEGRERLFFRDPFGNRIELIEYL</sequence>
<dbReference type="InterPro" id="IPR004360">
    <property type="entry name" value="Glyas_Fos-R_dOase_dom"/>
</dbReference>
<dbReference type="EMBL" id="CP107006">
    <property type="protein sequence ID" value="UYQ94517.1"/>
    <property type="molecule type" value="Genomic_DNA"/>
</dbReference>
<reference evidence="2" key="1">
    <citation type="submission" date="2022-10" db="EMBL/GenBank/DDBJ databases">
        <title>Chitinophaga sp. nov., isolated from soil.</title>
        <authorList>
            <person name="Jeon C.O."/>
        </authorList>
    </citation>
    <scope>NUCLEOTIDE SEQUENCE</scope>
    <source>
        <strain evidence="2">R8</strain>
    </source>
</reference>
<dbReference type="SUPFAM" id="SSF54593">
    <property type="entry name" value="Glyoxalase/Bleomycin resistance protein/Dihydroxybiphenyl dioxygenase"/>
    <property type="match status" value="1"/>
</dbReference>
<dbReference type="InterPro" id="IPR037523">
    <property type="entry name" value="VOC_core"/>
</dbReference>
<dbReference type="Pfam" id="PF00903">
    <property type="entry name" value="Glyoxalase"/>
    <property type="match status" value="1"/>
</dbReference>
<keyword evidence="3" id="KW-1185">Reference proteome</keyword>